<feature type="compositionally biased region" description="Low complexity" evidence="18">
    <location>
        <begin position="260"/>
        <end position="272"/>
    </location>
</feature>
<evidence type="ECO:0000256" key="3">
    <source>
        <dbReference type="ARBA" id="ARBA00004324"/>
    </source>
</evidence>
<dbReference type="InterPro" id="IPR028544">
    <property type="entry name" value="CASC3"/>
</dbReference>
<feature type="region of interest" description="Disordered" evidence="18">
    <location>
        <begin position="1"/>
        <end position="310"/>
    </location>
</feature>
<keyword evidence="10" id="KW-0747">Spliceosome</keyword>
<feature type="compositionally biased region" description="Basic and acidic residues" evidence="18">
    <location>
        <begin position="89"/>
        <end position="99"/>
    </location>
</feature>
<evidence type="ECO:0000256" key="12">
    <source>
        <dbReference type="ARBA" id="ARBA00022845"/>
    </source>
</evidence>
<evidence type="ECO:0000256" key="15">
    <source>
        <dbReference type="ARBA" id="ARBA00023187"/>
    </source>
</evidence>
<evidence type="ECO:0000256" key="10">
    <source>
        <dbReference type="ARBA" id="ARBA00022728"/>
    </source>
</evidence>
<feature type="compositionally biased region" description="Polar residues" evidence="18">
    <location>
        <begin position="530"/>
        <end position="539"/>
    </location>
</feature>
<evidence type="ECO:0000256" key="5">
    <source>
        <dbReference type="ARBA" id="ARBA00009548"/>
    </source>
</evidence>
<evidence type="ECO:0000256" key="1">
    <source>
        <dbReference type="ARBA" id="ARBA00004210"/>
    </source>
</evidence>
<evidence type="ECO:0000256" key="13">
    <source>
        <dbReference type="ARBA" id="ARBA00022884"/>
    </source>
</evidence>
<reference evidence="21" key="1">
    <citation type="submission" date="2025-08" db="UniProtKB">
        <authorList>
            <consortium name="RefSeq"/>
        </authorList>
    </citation>
    <scope>IDENTIFICATION</scope>
    <source>
        <tissue evidence="21">Entire body</tissue>
    </source>
</reference>
<dbReference type="GO" id="GO:0000184">
    <property type="term" value="P:nuclear-transcribed mRNA catabolic process, nonsense-mediated decay"/>
    <property type="evidence" value="ECO:0007669"/>
    <property type="project" value="UniProtKB-KW"/>
</dbReference>
<proteinExistence type="inferred from homology"/>
<dbReference type="Pfam" id="PF09405">
    <property type="entry name" value="Btz"/>
    <property type="match status" value="1"/>
</dbReference>
<dbReference type="GeneID" id="108742804"/>
<feature type="compositionally biased region" description="Polar residues" evidence="18">
    <location>
        <begin position="212"/>
        <end position="228"/>
    </location>
</feature>
<feature type="compositionally biased region" description="Basic and acidic residues" evidence="18">
    <location>
        <begin position="286"/>
        <end position="295"/>
    </location>
</feature>
<gene>
    <name evidence="21" type="primary">LOC108742804</name>
</gene>
<keyword evidence="7" id="KW-0813">Transport</keyword>
<feature type="compositionally biased region" description="Polar residues" evidence="18">
    <location>
        <begin position="321"/>
        <end position="330"/>
    </location>
</feature>
<name>A0A1W4XMM4_AGRPL</name>
<dbReference type="GO" id="GO:0008380">
    <property type="term" value="P:RNA splicing"/>
    <property type="evidence" value="ECO:0007669"/>
    <property type="project" value="UniProtKB-KW"/>
</dbReference>
<feature type="compositionally biased region" description="Low complexity" evidence="18">
    <location>
        <begin position="35"/>
        <end position="47"/>
    </location>
</feature>
<organism evidence="20 21">
    <name type="scientific">Agrilus planipennis</name>
    <name type="common">Emerald ash borer</name>
    <name type="synonym">Agrilus marcopoli</name>
    <dbReference type="NCBI Taxonomy" id="224129"/>
    <lineage>
        <taxon>Eukaryota</taxon>
        <taxon>Metazoa</taxon>
        <taxon>Ecdysozoa</taxon>
        <taxon>Arthropoda</taxon>
        <taxon>Hexapoda</taxon>
        <taxon>Insecta</taxon>
        <taxon>Pterygota</taxon>
        <taxon>Neoptera</taxon>
        <taxon>Endopterygota</taxon>
        <taxon>Coleoptera</taxon>
        <taxon>Polyphaga</taxon>
        <taxon>Elateriformia</taxon>
        <taxon>Buprestoidea</taxon>
        <taxon>Buprestidae</taxon>
        <taxon>Agrilinae</taxon>
        <taxon>Agrilus</taxon>
    </lineage>
</organism>
<feature type="domain" description="Btz" evidence="19">
    <location>
        <begin position="53"/>
        <end position="157"/>
    </location>
</feature>
<dbReference type="GO" id="GO:0016607">
    <property type="term" value="C:nuclear speck"/>
    <property type="evidence" value="ECO:0007669"/>
    <property type="project" value="UniProtKB-SubCell"/>
</dbReference>
<dbReference type="STRING" id="224129.A0A1W4XMM4"/>
<feature type="region of interest" description="Disordered" evidence="18">
    <location>
        <begin position="316"/>
        <end position="335"/>
    </location>
</feature>
<feature type="compositionally biased region" description="Polar residues" evidence="18">
    <location>
        <begin position="240"/>
        <end position="252"/>
    </location>
</feature>
<evidence type="ECO:0000256" key="4">
    <source>
        <dbReference type="ARBA" id="ARBA00004556"/>
    </source>
</evidence>
<feature type="compositionally biased region" description="Basic and acidic residues" evidence="18">
    <location>
        <begin position="106"/>
        <end position="142"/>
    </location>
</feature>
<dbReference type="GO" id="GO:0035145">
    <property type="term" value="C:exon-exon junction complex"/>
    <property type="evidence" value="ECO:0007669"/>
    <property type="project" value="InterPro"/>
</dbReference>
<comment type="similarity">
    <text evidence="5">Belongs to the CASC3 family.</text>
</comment>
<evidence type="ECO:0000256" key="2">
    <source>
        <dbReference type="ARBA" id="ARBA00004279"/>
    </source>
</evidence>
<evidence type="ECO:0000256" key="18">
    <source>
        <dbReference type="SAM" id="MobiDB-lite"/>
    </source>
</evidence>
<keyword evidence="15" id="KW-0508">mRNA splicing</keyword>
<evidence type="ECO:0000256" key="11">
    <source>
        <dbReference type="ARBA" id="ARBA00022816"/>
    </source>
</evidence>
<keyword evidence="8" id="KW-0963">Cytoplasm</keyword>
<accession>A0A1W4XMM4</accession>
<keyword evidence="9" id="KW-0507">mRNA processing</keyword>
<protein>
    <recommendedName>
        <fullName evidence="6">Protein CASC3</fullName>
    </recommendedName>
</protein>
<dbReference type="RefSeq" id="XP_018333635.1">
    <property type="nucleotide sequence ID" value="XM_018478133.2"/>
</dbReference>
<keyword evidence="11" id="KW-0509">mRNA transport</keyword>
<dbReference type="GO" id="GO:0030425">
    <property type="term" value="C:dendrite"/>
    <property type="evidence" value="ECO:0007669"/>
    <property type="project" value="UniProtKB-SubCell"/>
</dbReference>
<evidence type="ECO:0000256" key="16">
    <source>
        <dbReference type="ARBA" id="ARBA00023242"/>
    </source>
</evidence>
<dbReference type="GO" id="GO:0005681">
    <property type="term" value="C:spliceosomal complex"/>
    <property type="evidence" value="ECO:0007669"/>
    <property type="project" value="UniProtKB-KW"/>
</dbReference>
<feature type="region of interest" description="Disordered" evidence="18">
    <location>
        <begin position="530"/>
        <end position="599"/>
    </location>
</feature>
<evidence type="ECO:0000256" key="9">
    <source>
        <dbReference type="ARBA" id="ARBA00022664"/>
    </source>
</evidence>
<keyword evidence="13" id="KW-0694">RNA-binding</keyword>
<feature type="region of interest" description="Disordered" evidence="18">
    <location>
        <begin position="345"/>
        <end position="405"/>
    </location>
</feature>
<keyword evidence="16" id="KW-0539">Nucleus</keyword>
<comment type="subcellular location">
    <subcellularLocation>
        <location evidence="2">Cell projection</location>
        <location evidence="2">Dendrite</location>
    </subcellularLocation>
    <subcellularLocation>
        <location evidence="1">Cytoplasm</location>
        <location evidence="1">Stress granule</location>
    </subcellularLocation>
    <subcellularLocation>
        <location evidence="4">Cytoplasm</location>
        <location evidence="4">Perinuclear region</location>
    </subcellularLocation>
    <subcellularLocation>
        <location evidence="3">Nucleus speckle</location>
    </subcellularLocation>
</comment>
<dbReference type="OrthoDB" id="657902at2759"/>
<dbReference type="GO" id="GO:0006417">
    <property type="term" value="P:regulation of translation"/>
    <property type="evidence" value="ECO:0007669"/>
    <property type="project" value="UniProtKB-KW"/>
</dbReference>
<feature type="compositionally biased region" description="Basic and acidic residues" evidence="18">
    <location>
        <begin position="578"/>
        <end position="599"/>
    </location>
</feature>
<feature type="compositionally biased region" description="Basic residues" evidence="18">
    <location>
        <begin position="193"/>
        <end position="202"/>
    </location>
</feature>
<feature type="compositionally biased region" description="Basic and acidic residues" evidence="18">
    <location>
        <begin position="183"/>
        <end position="192"/>
    </location>
</feature>
<dbReference type="CTD" id="43331"/>
<feature type="compositionally biased region" description="Polar residues" evidence="18">
    <location>
        <begin position="564"/>
        <end position="577"/>
    </location>
</feature>
<dbReference type="PANTHER" id="PTHR13434">
    <property type="entry name" value="PROTEIN CASC3"/>
    <property type="match status" value="1"/>
</dbReference>
<dbReference type="GO" id="GO:0006397">
    <property type="term" value="P:mRNA processing"/>
    <property type="evidence" value="ECO:0007669"/>
    <property type="project" value="UniProtKB-KW"/>
</dbReference>
<dbReference type="Proteomes" id="UP000192223">
    <property type="component" value="Unplaced"/>
</dbReference>
<evidence type="ECO:0000256" key="17">
    <source>
        <dbReference type="ARBA" id="ARBA00023273"/>
    </source>
</evidence>
<feature type="compositionally biased region" description="Polar residues" evidence="18">
    <location>
        <begin position="371"/>
        <end position="397"/>
    </location>
</feature>
<keyword evidence="20" id="KW-1185">Reference proteome</keyword>
<dbReference type="GO" id="GO:0051028">
    <property type="term" value="P:mRNA transport"/>
    <property type="evidence" value="ECO:0007669"/>
    <property type="project" value="UniProtKB-KW"/>
</dbReference>
<feature type="compositionally biased region" description="Acidic residues" evidence="18">
    <location>
        <begin position="49"/>
        <end position="63"/>
    </location>
</feature>
<evidence type="ECO:0000313" key="20">
    <source>
        <dbReference type="Proteomes" id="UP000192223"/>
    </source>
</evidence>
<dbReference type="GO" id="GO:0003729">
    <property type="term" value="F:mRNA binding"/>
    <property type="evidence" value="ECO:0007669"/>
    <property type="project" value="InterPro"/>
</dbReference>
<evidence type="ECO:0000256" key="6">
    <source>
        <dbReference type="ARBA" id="ARBA00019964"/>
    </source>
</evidence>
<evidence type="ECO:0000313" key="21">
    <source>
        <dbReference type="RefSeq" id="XP_018333635.1"/>
    </source>
</evidence>
<evidence type="ECO:0000256" key="8">
    <source>
        <dbReference type="ARBA" id="ARBA00022490"/>
    </source>
</evidence>
<evidence type="ECO:0000256" key="7">
    <source>
        <dbReference type="ARBA" id="ARBA00022448"/>
    </source>
</evidence>
<keyword evidence="14" id="KW-0866">Nonsense-mediated mRNA decay</keyword>
<evidence type="ECO:0000256" key="14">
    <source>
        <dbReference type="ARBA" id="ARBA00023161"/>
    </source>
</evidence>
<dbReference type="InterPro" id="IPR018545">
    <property type="entry name" value="Btz_dom"/>
</dbReference>
<keyword evidence="12" id="KW-0810">Translation regulation</keyword>
<dbReference type="KEGG" id="apln:108742804"/>
<dbReference type="GO" id="GO:0048471">
    <property type="term" value="C:perinuclear region of cytoplasm"/>
    <property type="evidence" value="ECO:0007669"/>
    <property type="project" value="UniProtKB-SubCell"/>
</dbReference>
<keyword evidence="17" id="KW-0966">Cell projection</keyword>
<evidence type="ECO:0000259" key="19">
    <source>
        <dbReference type="SMART" id="SM01044"/>
    </source>
</evidence>
<sequence>MSTENVNLEELEDKGNLVDETPDSEVKETEECENDNNSKTSCSNCTSVDSDDGVEFEREEGDGQEGTPFDRVDDDEDKKNPQYIPKKGTFYEHDDRTVEAEEPENNTEKGEKVGRKTMWIDKKDHWSHDKYNDTEQAPKSKSELIAVYGYDIRNEDGPPKARRRRRYGRGPSKYTRNWEDEDAYKLSRPEKKTPKKPSHRKKQLSDFVPINKNASEQELKILNSTEATEISILSKEETKVNPNLSNNNTFLKSSEKTISKKQFNQNKNNHQQISERDYSSGQGSQKKIEDSDYKGFTRSRQYRSVKSEQKILPKTVDRQVVRSQSFSNRSASDDVEASANLLSRMNINDGGNSNSKNIKSNRQINKPPRLQSEQKGSKRYSSLRQRSLPETSSSPNFYPNEFTHQRSQQASAVVLSHTNSVPIEHVTPAPLQPISQQISVPNPPLLQTQSHYVTPFPPGPPPFLQSSVAQQTFIPAQPSAALINYVPGQPQFSHPQTGPFEGFQAQQFNAVTQQPELCQYQGGTTYYSTQNQHVPQRSATTRRPKAAIPIIPPPQDSRGRGRSVNVNQKSLISSSLEDTPKATDETVEHYENVSDELKE</sequence>
<dbReference type="SMART" id="SM01044">
    <property type="entry name" value="Btz"/>
    <property type="match status" value="1"/>
</dbReference>
<feature type="compositionally biased region" description="Low complexity" evidence="18">
    <location>
        <begin position="346"/>
        <end position="366"/>
    </location>
</feature>
<dbReference type="GO" id="GO:0010494">
    <property type="term" value="C:cytoplasmic stress granule"/>
    <property type="evidence" value="ECO:0007669"/>
    <property type="project" value="UniProtKB-SubCell"/>
</dbReference>
<dbReference type="FunCoup" id="A0A1W4XMM4">
    <property type="interactions" value="1509"/>
</dbReference>
<dbReference type="InParanoid" id="A0A1W4XMM4"/>
<dbReference type="PANTHER" id="PTHR13434:SF0">
    <property type="entry name" value="PROTEIN CASC3"/>
    <property type="match status" value="1"/>
</dbReference>
<dbReference type="AlphaFoldDB" id="A0A1W4XMM4"/>